<reference evidence="2" key="1">
    <citation type="submission" date="2014-09" db="EMBL/GenBank/DDBJ databases">
        <authorList>
            <person name="Mudge J."/>
            <person name="Ramaraj T."/>
            <person name="Lindquist I.E."/>
            <person name="Bharti A.K."/>
            <person name="Sundararajan A."/>
            <person name="Cameron C.T."/>
            <person name="Woodward J.E."/>
            <person name="May G.D."/>
            <person name="Brubaker C."/>
            <person name="Broadhvest J."/>
            <person name="Wilkins T.A."/>
        </authorList>
    </citation>
    <scope>NUCLEOTIDE SEQUENCE</scope>
    <source>
        <strain evidence="2">cv. AKA8401</strain>
    </source>
</reference>
<accession>A0A0B0NQU8</accession>
<gene>
    <name evidence="1" type="ORF">F383_06354</name>
</gene>
<dbReference type="Proteomes" id="UP000032142">
    <property type="component" value="Unassembled WGS sequence"/>
</dbReference>
<dbReference type="EMBL" id="KN407154">
    <property type="protein sequence ID" value="KHG16898.1"/>
    <property type="molecule type" value="Genomic_DNA"/>
</dbReference>
<protein>
    <submittedName>
        <fullName evidence="1">Uncharacterized protein</fullName>
    </submittedName>
</protein>
<dbReference type="AlphaFoldDB" id="A0A0B0NQU8"/>
<proteinExistence type="predicted"/>
<organism evidence="1 2">
    <name type="scientific">Gossypium arboreum</name>
    <name type="common">Tree cotton</name>
    <name type="synonym">Gossypium nanking</name>
    <dbReference type="NCBI Taxonomy" id="29729"/>
    <lineage>
        <taxon>Eukaryota</taxon>
        <taxon>Viridiplantae</taxon>
        <taxon>Streptophyta</taxon>
        <taxon>Embryophyta</taxon>
        <taxon>Tracheophyta</taxon>
        <taxon>Spermatophyta</taxon>
        <taxon>Magnoliopsida</taxon>
        <taxon>eudicotyledons</taxon>
        <taxon>Gunneridae</taxon>
        <taxon>Pentapetalae</taxon>
        <taxon>rosids</taxon>
        <taxon>malvids</taxon>
        <taxon>Malvales</taxon>
        <taxon>Malvaceae</taxon>
        <taxon>Malvoideae</taxon>
        <taxon>Gossypium</taxon>
    </lineage>
</organism>
<evidence type="ECO:0000313" key="1">
    <source>
        <dbReference type="EMBL" id="KHG16898.1"/>
    </source>
</evidence>
<sequence>MDVCKLLGKFTFRLFELTKHVNAYPYLFSCLIELDDS</sequence>
<keyword evidence="2" id="KW-1185">Reference proteome</keyword>
<evidence type="ECO:0000313" key="2">
    <source>
        <dbReference type="Proteomes" id="UP000032142"/>
    </source>
</evidence>
<name>A0A0B0NQU8_GOSAR</name>